<accession>A0AAD8ZQ72</accession>
<dbReference type="Proteomes" id="UP001239994">
    <property type="component" value="Unassembled WGS sequence"/>
</dbReference>
<comment type="caution">
    <text evidence="2">The sequence shown here is derived from an EMBL/GenBank/DDBJ whole genome shotgun (WGS) entry which is preliminary data.</text>
</comment>
<organism evidence="2 3">
    <name type="scientific">Electrophorus voltai</name>
    <dbReference type="NCBI Taxonomy" id="2609070"/>
    <lineage>
        <taxon>Eukaryota</taxon>
        <taxon>Metazoa</taxon>
        <taxon>Chordata</taxon>
        <taxon>Craniata</taxon>
        <taxon>Vertebrata</taxon>
        <taxon>Euteleostomi</taxon>
        <taxon>Actinopterygii</taxon>
        <taxon>Neopterygii</taxon>
        <taxon>Teleostei</taxon>
        <taxon>Ostariophysi</taxon>
        <taxon>Gymnotiformes</taxon>
        <taxon>Gymnotoidei</taxon>
        <taxon>Gymnotidae</taxon>
        <taxon>Electrophorus</taxon>
    </lineage>
</organism>
<evidence type="ECO:0000313" key="3">
    <source>
        <dbReference type="Proteomes" id="UP001239994"/>
    </source>
</evidence>
<reference evidence="2" key="1">
    <citation type="submission" date="2023-03" db="EMBL/GenBank/DDBJ databases">
        <title>Electrophorus voltai genome.</title>
        <authorList>
            <person name="Bian C."/>
        </authorList>
    </citation>
    <scope>NUCLEOTIDE SEQUENCE</scope>
    <source>
        <strain evidence="2">CB-2022</strain>
        <tissue evidence="2">Muscle</tissue>
    </source>
</reference>
<feature type="compositionally biased region" description="Basic and acidic residues" evidence="1">
    <location>
        <begin position="171"/>
        <end position="200"/>
    </location>
</feature>
<proteinExistence type="predicted"/>
<feature type="region of interest" description="Disordered" evidence="1">
    <location>
        <begin position="1"/>
        <end position="214"/>
    </location>
</feature>
<gene>
    <name evidence="2" type="ORF">P4O66_004604</name>
</gene>
<feature type="compositionally biased region" description="Acidic residues" evidence="1">
    <location>
        <begin position="158"/>
        <end position="170"/>
    </location>
</feature>
<dbReference type="AlphaFoldDB" id="A0AAD8ZQ72"/>
<protein>
    <submittedName>
        <fullName evidence="2">Uncharacterized protein</fullName>
    </submittedName>
</protein>
<name>A0AAD8ZQ72_9TELE</name>
<feature type="compositionally biased region" description="Acidic residues" evidence="1">
    <location>
        <begin position="66"/>
        <end position="75"/>
    </location>
</feature>
<sequence>MWCGASAGQSWAEVPSTEGLTTEGLTMEGPRTEGLSTEGLTMEGPSTEALTAEGQSTEGPSTEGLTVEDEIDFDPCDNKVRWKNSEKDRMGERGRETGGRGRESEIQSTRSLSPRGGRQAEVEQAAVPGSLAPAPACRAASTEGLTSATGATGRVGEEKEEEEEEEEEEAARERWAGREGGIRKKIKINEGRKGRKKEGSRSPPVLFASPAVQG</sequence>
<feature type="compositionally biased region" description="Basic and acidic residues" evidence="1">
    <location>
        <begin position="76"/>
        <end position="105"/>
    </location>
</feature>
<feature type="compositionally biased region" description="Polar residues" evidence="1">
    <location>
        <begin position="53"/>
        <end position="64"/>
    </location>
</feature>
<dbReference type="EMBL" id="JAROKS010000008">
    <property type="protein sequence ID" value="KAK1801545.1"/>
    <property type="molecule type" value="Genomic_DNA"/>
</dbReference>
<keyword evidence="3" id="KW-1185">Reference proteome</keyword>
<evidence type="ECO:0000313" key="2">
    <source>
        <dbReference type="EMBL" id="KAK1801545.1"/>
    </source>
</evidence>
<evidence type="ECO:0000256" key="1">
    <source>
        <dbReference type="SAM" id="MobiDB-lite"/>
    </source>
</evidence>
<feature type="compositionally biased region" description="Low complexity" evidence="1">
    <location>
        <begin position="17"/>
        <end position="26"/>
    </location>
</feature>